<proteinExistence type="predicted"/>
<dbReference type="RefSeq" id="WP_006039058.1">
    <property type="nucleotide sequence ID" value="NZ_AEDD01000008.1"/>
</dbReference>
<keyword evidence="2" id="KW-1133">Transmembrane helix</keyword>
<protein>
    <submittedName>
        <fullName evidence="3">Uncharacterized protein</fullName>
    </submittedName>
</protein>
<evidence type="ECO:0000313" key="3">
    <source>
        <dbReference type="EMBL" id="EFM10111.1"/>
    </source>
</evidence>
<evidence type="ECO:0000256" key="1">
    <source>
        <dbReference type="SAM" id="MobiDB-lite"/>
    </source>
</evidence>
<name>E0IBN1_9BACL</name>
<dbReference type="EMBL" id="AEDD01000008">
    <property type="protein sequence ID" value="EFM10111.1"/>
    <property type="molecule type" value="Genomic_DNA"/>
</dbReference>
<sequence>MKQGGEELNRIVFYLITSVACLLVSAFFIIYMYWDASQPKVGPVGDGNPYPSFMQMLPIWSALFVGATQSPRAIYLYVKQRWREKRQEQGQEQGQEQEQEQEQEGKLRG</sequence>
<feature type="transmembrane region" description="Helical" evidence="2">
    <location>
        <begin position="12"/>
        <end position="34"/>
    </location>
</feature>
<keyword evidence="2" id="KW-0812">Transmembrane</keyword>
<feature type="region of interest" description="Disordered" evidence="1">
    <location>
        <begin position="87"/>
        <end position="109"/>
    </location>
</feature>
<keyword evidence="4" id="KW-1185">Reference proteome</keyword>
<dbReference type="Proteomes" id="UP000005387">
    <property type="component" value="Unassembled WGS sequence"/>
</dbReference>
<dbReference type="AlphaFoldDB" id="E0IBN1"/>
<evidence type="ECO:0000313" key="4">
    <source>
        <dbReference type="Proteomes" id="UP000005387"/>
    </source>
</evidence>
<organism evidence="3 4">
    <name type="scientific">Paenibacillus curdlanolyticus YK9</name>
    <dbReference type="NCBI Taxonomy" id="717606"/>
    <lineage>
        <taxon>Bacteria</taxon>
        <taxon>Bacillati</taxon>
        <taxon>Bacillota</taxon>
        <taxon>Bacilli</taxon>
        <taxon>Bacillales</taxon>
        <taxon>Paenibacillaceae</taxon>
        <taxon>Paenibacillus</taxon>
    </lineage>
</organism>
<dbReference type="STRING" id="717606.PaecuDRAFT_3070"/>
<evidence type="ECO:0000256" key="2">
    <source>
        <dbReference type="SAM" id="Phobius"/>
    </source>
</evidence>
<dbReference type="PROSITE" id="PS51257">
    <property type="entry name" value="PROKAR_LIPOPROTEIN"/>
    <property type="match status" value="1"/>
</dbReference>
<reference evidence="3 4" key="1">
    <citation type="submission" date="2010-07" db="EMBL/GenBank/DDBJ databases">
        <title>The draft genome of Paenibacillus curdlanolyticus YK9.</title>
        <authorList>
            <consortium name="US DOE Joint Genome Institute (JGI-PGF)"/>
            <person name="Lucas S."/>
            <person name="Copeland A."/>
            <person name="Lapidus A."/>
            <person name="Cheng J.-F."/>
            <person name="Bruce D."/>
            <person name="Goodwin L."/>
            <person name="Pitluck S."/>
            <person name="Land M.L."/>
            <person name="Hauser L."/>
            <person name="Chang Y.-J."/>
            <person name="Jeffries C."/>
            <person name="Anderson I.J."/>
            <person name="Johnson E."/>
            <person name="Loganathan U."/>
            <person name="Mulhopadhyay B."/>
            <person name="Kyrpides N."/>
            <person name="Woyke T.J."/>
        </authorList>
    </citation>
    <scope>NUCLEOTIDE SEQUENCE [LARGE SCALE GENOMIC DNA]</scope>
    <source>
        <strain evidence="3 4">YK9</strain>
    </source>
</reference>
<accession>E0IBN1</accession>
<gene>
    <name evidence="3" type="ORF">PaecuDRAFT_3070</name>
</gene>
<keyword evidence="2" id="KW-0472">Membrane</keyword>
<dbReference type="OrthoDB" id="2628951at2"/>
<feature type="transmembrane region" description="Helical" evidence="2">
    <location>
        <begin position="54"/>
        <end position="78"/>
    </location>
</feature>